<name>A0A8J6QR66_9BACT</name>
<evidence type="ECO:0000313" key="2">
    <source>
        <dbReference type="EMBL" id="MBD1400673.1"/>
    </source>
</evidence>
<dbReference type="RefSeq" id="WP_191155453.1">
    <property type="nucleotide sequence ID" value="NZ_JACWUN010000008.1"/>
</dbReference>
<dbReference type="AlphaFoldDB" id="A0A8J6QR66"/>
<dbReference type="InterPro" id="IPR007314">
    <property type="entry name" value="Cofac_haem-bd_dom"/>
</dbReference>
<gene>
    <name evidence="2" type="ORF">ICT70_08335</name>
</gene>
<dbReference type="Proteomes" id="UP000632828">
    <property type="component" value="Unassembled WGS sequence"/>
</dbReference>
<proteinExistence type="predicted"/>
<protein>
    <submittedName>
        <fullName evidence="2">ChaN family lipoprotein</fullName>
    </submittedName>
</protein>
<dbReference type="Gene3D" id="3.40.50.11550">
    <property type="match status" value="1"/>
</dbReference>
<reference evidence="2" key="1">
    <citation type="submission" date="2020-09" db="EMBL/GenBank/DDBJ databases">
        <title>Pelobacter alkaliphilus sp. nov., a novel anaerobic arsenate-reducing bacterium from terrestrial mud volcano.</title>
        <authorList>
            <person name="Khomyakova M.A."/>
            <person name="Merkel A.Y."/>
            <person name="Slobodkin A.I."/>
        </authorList>
    </citation>
    <scope>NUCLEOTIDE SEQUENCE</scope>
    <source>
        <strain evidence="2">M08fum</strain>
    </source>
</reference>
<sequence>MTLIGRYLLVVVLLGVPLSGFAEIVRPGVTDRVSAEVLFADLATADVVFVGESHEKPEHRRLAVAIIRGVQRHSAQLTIGLEMFEHGAQGALDAWLAGELDEEGFREVYAENWSYPWEHYSELLLFARAHNIPLLAINSDRNVIRKVGREGFAALDFDDLLRVPAAISATLNPTYDALMEEFFRPSFEAVTRERNFSYFKQAQGVRNSGMALTIARYLKQHPQRTLISLAGIWHSINSSVPVQLQEGGLTTRVVLPAADGFAANDPRTATEADYLIDDGGL</sequence>
<dbReference type="Pfam" id="PF04187">
    <property type="entry name" value="Cofac_haem_bdg"/>
    <property type="match status" value="1"/>
</dbReference>
<dbReference type="CDD" id="cd14727">
    <property type="entry name" value="ChanN-like"/>
    <property type="match status" value="1"/>
</dbReference>
<keyword evidence="2" id="KW-0449">Lipoprotein</keyword>
<keyword evidence="3" id="KW-1185">Reference proteome</keyword>
<dbReference type="EMBL" id="JACWUN010000008">
    <property type="protein sequence ID" value="MBD1400673.1"/>
    <property type="molecule type" value="Genomic_DNA"/>
</dbReference>
<feature type="domain" description="Haem-binding uptake Tiki superfamily ChaN" evidence="1">
    <location>
        <begin position="39"/>
        <end position="237"/>
    </location>
</feature>
<dbReference type="SUPFAM" id="SSF159501">
    <property type="entry name" value="EreA/ChaN-like"/>
    <property type="match status" value="1"/>
</dbReference>
<comment type="caution">
    <text evidence="2">The sequence shown here is derived from an EMBL/GenBank/DDBJ whole genome shotgun (WGS) entry which is preliminary data.</text>
</comment>
<accession>A0A8J6QR66</accession>
<organism evidence="2 3">
    <name type="scientific">Pelovirga terrestris</name>
    <dbReference type="NCBI Taxonomy" id="2771352"/>
    <lineage>
        <taxon>Bacteria</taxon>
        <taxon>Pseudomonadati</taxon>
        <taxon>Thermodesulfobacteriota</taxon>
        <taxon>Desulfuromonadia</taxon>
        <taxon>Geobacterales</taxon>
        <taxon>Geobacteraceae</taxon>
        <taxon>Pelovirga</taxon>
    </lineage>
</organism>
<evidence type="ECO:0000313" key="3">
    <source>
        <dbReference type="Proteomes" id="UP000632828"/>
    </source>
</evidence>
<evidence type="ECO:0000259" key="1">
    <source>
        <dbReference type="Pfam" id="PF04187"/>
    </source>
</evidence>